<dbReference type="GO" id="GO:0019546">
    <property type="term" value="P:L-arginine deiminase pathway"/>
    <property type="evidence" value="ECO:0007669"/>
    <property type="project" value="TreeGrafter"/>
</dbReference>
<sequence length="417" mass="46535">MKTTPISNHSEIGRLNTVIIHEPGPEMENMTPETAHEVLFDDIISLDLALKEHAQLSGVLKKVCPNVLEFENLLADILTDERTKLDLLEAVCQLHQQQSLVDDLMVLEAKPLAAQLFQGTLMVKNNLEKFLSPSRHAIPPLPNAFFTRDAVMCVYDKAIIGSMAHKVRLTEAILLKHIFDEHPKLDSQGFHFDGTRKDNNDVTIEGGDLLVIRDDLLVIGFSERTSANGIDRLAERLSKNKEQLDIVVVELPKIRATIHLDMIFTMLDVDTVMNFAPLITGPNKCRAFHMHCERGEIKHIKEYSGLPKALRNFGMELNFVNCGGEDAFTQEREQWTSGANFFTFAPGHVIGYQHNKATMEALNQAGFEIIDALDIIHDKKTLPNGKAAVAMDGSELSRGGGGCRCMTLPVHRDAVNW</sequence>
<evidence type="ECO:0000313" key="7">
    <source>
        <dbReference type="EMBL" id="GGF99432.1"/>
    </source>
</evidence>
<dbReference type="RefSeq" id="WP_188365686.1">
    <property type="nucleotide sequence ID" value="NZ_BAABJF010000006.1"/>
</dbReference>
<accession>A0A917CTV1</accession>
<reference evidence="7" key="2">
    <citation type="submission" date="2020-09" db="EMBL/GenBank/DDBJ databases">
        <authorList>
            <person name="Sun Q."/>
            <person name="Zhou Y."/>
        </authorList>
    </citation>
    <scope>NUCLEOTIDE SEQUENCE</scope>
    <source>
        <strain evidence="7">CGMCC 1.12181</strain>
    </source>
</reference>
<evidence type="ECO:0000256" key="3">
    <source>
        <dbReference type="ARBA" id="ARBA00012171"/>
    </source>
</evidence>
<dbReference type="Gene3D" id="1.10.3930.10">
    <property type="entry name" value="Arginine deiminase"/>
    <property type="match status" value="1"/>
</dbReference>
<name>A0A917CTV1_9GAMM</name>
<evidence type="ECO:0000256" key="5">
    <source>
        <dbReference type="ARBA" id="ARBA00049429"/>
    </source>
</evidence>
<dbReference type="Pfam" id="PF02274">
    <property type="entry name" value="ADI"/>
    <property type="match status" value="1"/>
</dbReference>
<evidence type="ECO:0000256" key="2">
    <source>
        <dbReference type="ARBA" id="ARBA00010206"/>
    </source>
</evidence>
<evidence type="ECO:0000256" key="6">
    <source>
        <dbReference type="PIRSR" id="PIRSR006356-1"/>
    </source>
</evidence>
<proteinExistence type="inferred from homology"/>
<feature type="active site" description="Amidino-cysteine intermediate" evidence="6">
    <location>
        <position position="405"/>
    </location>
</feature>
<dbReference type="Proteomes" id="UP000605253">
    <property type="component" value="Unassembled WGS sequence"/>
</dbReference>
<comment type="pathway">
    <text evidence="1">Amino-acid degradation; L-arginine degradation via ADI pathway; carbamoyl phosphate from L-arginine: step 1/2.</text>
</comment>
<dbReference type="InterPro" id="IPR003876">
    <property type="entry name" value="Arg_deiminase"/>
</dbReference>
<keyword evidence="4" id="KW-0378">Hydrolase</keyword>
<dbReference type="PIRSF" id="PIRSF006356">
    <property type="entry name" value="Arg_deiminase"/>
    <property type="match status" value="1"/>
</dbReference>
<dbReference type="SUPFAM" id="SSF55909">
    <property type="entry name" value="Pentein"/>
    <property type="match status" value="1"/>
</dbReference>
<dbReference type="AlphaFoldDB" id="A0A917CTV1"/>
<comment type="catalytic activity">
    <reaction evidence="5">
        <text>L-arginine + H2O = L-citrulline + NH4(+)</text>
        <dbReference type="Rhea" id="RHEA:19597"/>
        <dbReference type="ChEBI" id="CHEBI:15377"/>
        <dbReference type="ChEBI" id="CHEBI:28938"/>
        <dbReference type="ChEBI" id="CHEBI:32682"/>
        <dbReference type="ChEBI" id="CHEBI:57743"/>
        <dbReference type="EC" id="3.5.3.6"/>
    </reaction>
</comment>
<comment type="similarity">
    <text evidence="2">Belongs to the arginine deiminase family.</text>
</comment>
<dbReference type="EC" id="3.5.3.6" evidence="3"/>
<comment type="caution">
    <text evidence="7">The sequence shown here is derived from an EMBL/GenBank/DDBJ whole genome shotgun (WGS) entry which is preliminary data.</text>
</comment>
<organism evidence="7 8">
    <name type="scientific">Marinicella pacifica</name>
    <dbReference type="NCBI Taxonomy" id="1171543"/>
    <lineage>
        <taxon>Bacteria</taxon>
        <taxon>Pseudomonadati</taxon>
        <taxon>Pseudomonadota</taxon>
        <taxon>Gammaproteobacteria</taxon>
        <taxon>Lysobacterales</taxon>
        <taxon>Marinicellaceae</taxon>
        <taxon>Marinicella</taxon>
    </lineage>
</organism>
<evidence type="ECO:0000313" key="8">
    <source>
        <dbReference type="Proteomes" id="UP000605253"/>
    </source>
</evidence>
<dbReference type="GO" id="GO:0016990">
    <property type="term" value="F:arginine deiminase activity"/>
    <property type="evidence" value="ECO:0007669"/>
    <property type="project" value="UniProtKB-EC"/>
</dbReference>
<dbReference type="EMBL" id="BMEO01000010">
    <property type="protein sequence ID" value="GGF99432.1"/>
    <property type="molecule type" value="Genomic_DNA"/>
</dbReference>
<protein>
    <recommendedName>
        <fullName evidence="3">arginine deiminase</fullName>
        <ecNumber evidence="3">3.5.3.6</ecNumber>
    </recommendedName>
</protein>
<reference evidence="7" key="1">
    <citation type="journal article" date="2014" name="Int. J. Syst. Evol. Microbiol.">
        <title>Complete genome sequence of Corynebacterium casei LMG S-19264T (=DSM 44701T), isolated from a smear-ripened cheese.</title>
        <authorList>
            <consortium name="US DOE Joint Genome Institute (JGI-PGF)"/>
            <person name="Walter F."/>
            <person name="Albersmeier A."/>
            <person name="Kalinowski J."/>
            <person name="Ruckert C."/>
        </authorList>
    </citation>
    <scope>NUCLEOTIDE SEQUENCE</scope>
    <source>
        <strain evidence="7">CGMCC 1.12181</strain>
    </source>
</reference>
<dbReference type="Gene3D" id="3.75.10.10">
    <property type="entry name" value="L-arginine/glycine Amidinotransferase, Chain A"/>
    <property type="match status" value="1"/>
</dbReference>
<evidence type="ECO:0000256" key="4">
    <source>
        <dbReference type="ARBA" id="ARBA00022801"/>
    </source>
</evidence>
<evidence type="ECO:0000256" key="1">
    <source>
        <dbReference type="ARBA" id="ARBA00005213"/>
    </source>
</evidence>
<dbReference type="PANTHER" id="PTHR47271">
    <property type="entry name" value="ARGININE DEIMINASE"/>
    <property type="match status" value="1"/>
</dbReference>
<gene>
    <name evidence="7" type="ORF">GCM10011365_20850</name>
</gene>
<dbReference type="PANTHER" id="PTHR47271:SF2">
    <property type="entry name" value="ARGININE DEIMINASE"/>
    <property type="match status" value="1"/>
</dbReference>
<keyword evidence="8" id="KW-1185">Reference proteome</keyword>
<dbReference type="PRINTS" id="PR01466">
    <property type="entry name" value="ARGDEIMINASE"/>
</dbReference>